<protein>
    <submittedName>
        <fullName evidence="2">Glycosyltransferase SypJ</fullName>
    </submittedName>
</protein>
<dbReference type="SUPFAM" id="SSF53756">
    <property type="entry name" value="UDP-Glycosyltransferase/glycogen phosphorylase"/>
    <property type="match status" value="1"/>
</dbReference>
<dbReference type="CDD" id="cd03801">
    <property type="entry name" value="GT4_PimA-like"/>
    <property type="match status" value="1"/>
</dbReference>
<keyword evidence="3" id="KW-1185">Reference proteome</keyword>
<evidence type="ECO:0000313" key="3">
    <source>
        <dbReference type="Proteomes" id="UP000219020"/>
    </source>
</evidence>
<dbReference type="PANTHER" id="PTHR45947:SF3">
    <property type="entry name" value="SULFOQUINOVOSYL TRANSFERASE SQD2"/>
    <property type="match status" value="1"/>
</dbReference>
<dbReference type="PANTHER" id="PTHR45947">
    <property type="entry name" value="SULFOQUINOVOSYL TRANSFERASE SQD2"/>
    <property type="match status" value="1"/>
</dbReference>
<feature type="domain" description="Glycosyl transferase family 1" evidence="1">
    <location>
        <begin position="187"/>
        <end position="321"/>
    </location>
</feature>
<accession>A0A2A5T1L1</accession>
<dbReference type="Pfam" id="PF00534">
    <property type="entry name" value="Glycos_transf_1"/>
    <property type="match status" value="1"/>
</dbReference>
<comment type="caution">
    <text evidence="2">The sequence shown here is derived from an EMBL/GenBank/DDBJ whole genome shotgun (WGS) entry which is preliminary data.</text>
</comment>
<name>A0A2A5T1L1_9GAMM</name>
<dbReference type="GO" id="GO:0016757">
    <property type="term" value="F:glycosyltransferase activity"/>
    <property type="evidence" value="ECO:0007669"/>
    <property type="project" value="InterPro"/>
</dbReference>
<dbReference type="EMBL" id="NBYY01000028">
    <property type="protein sequence ID" value="PCS22044.1"/>
    <property type="molecule type" value="Genomic_DNA"/>
</dbReference>
<proteinExistence type="predicted"/>
<dbReference type="AlphaFoldDB" id="A0A2A5T1L1"/>
<keyword evidence="2" id="KW-0808">Transferase</keyword>
<evidence type="ECO:0000313" key="2">
    <source>
        <dbReference type="EMBL" id="PCS22044.1"/>
    </source>
</evidence>
<dbReference type="Proteomes" id="UP000219020">
    <property type="component" value="Unassembled WGS sequence"/>
</dbReference>
<sequence length="363" mass="39967">MILDPISFAGGSKISTNHVLSQLKNKNVRVSILTADPDSWASSQAYVSILHMPCMLETAEHGIRYFVRHVLIALQLIWLRLFAGRMHTALAASGPGVDFALYLVKPILNFSLVQMVHGPVAVSRTIGRCLMAADNVFFLNTSQNSLSSAVGAAGFHTNIAAHHNFQPFCNGLPTQVWPSQCQYDCPVLYWAASLLKWKGLDTLISSLGKISPSKRPETHICYIRPTKNNLPVSKAPHPMSKVFWHNSPDNLDKIRAHGNIFISTSTREPFGLSILEAMAAGMCVIIPADGAFWDKQLIHNINCLKYQPDNVNSLSEAIVHAQHNLMKVKELGITAKVIAQQYRADLCFSTICDHLITTTDASA</sequence>
<organism evidence="2 3">
    <name type="scientific">Candidatus Enterovibrio escicola</name>
    <dbReference type="NCBI Taxonomy" id="1927127"/>
    <lineage>
        <taxon>Bacteria</taxon>
        <taxon>Pseudomonadati</taxon>
        <taxon>Pseudomonadota</taxon>
        <taxon>Gammaproteobacteria</taxon>
        <taxon>Vibrionales</taxon>
        <taxon>Vibrionaceae</taxon>
        <taxon>Enterovibrio</taxon>
    </lineage>
</organism>
<dbReference type="Gene3D" id="3.40.50.2000">
    <property type="entry name" value="Glycogen Phosphorylase B"/>
    <property type="match status" value="1"/>
</dbReference>
<reference evidence="3" key="1">
    <citation type="submission" date="2017-04" db="EMBL/GenBank/DDBJ databases">
        <title>Genome evolution of the luminous symbionts of deep sea anglerfish.</title>
        <authorList>
            <person name="Hendry T.A."/>
        </authorList>
    </citation>
    <scope>NUCLEOTIDE SEQUENCE [LARGE SCALE GENOMIC DNA]</scope>
</reference>
<gene>
    <name evidence="2" type="ORF">BTN49_2509</name>
</gene>
<dbReference type="InterPro" id="IPR050194">
    <property type="entry name" value="Glycosyltransferase_grp1"/>
</dbReference>
<dbReference type="InterPro" id="IPR001296">
    <property type="entry name" value="Glyco_trans_1"/>
</dbReference>
<evidence type="ECO:0000259" key="1">
    <source>
        <dbReference type="Pfam" id="PF00534"/>
    </source>
</evidence>